<keyword evidence="3" id="KW-0396">Initiation factor</keyword>
<sequence length="317" mass="36053">MCSITLSPTALFQIIKDIKMGSSDHGQGRLSGMPSDGQGSPIEVTHAFPDYGKKDYSASTNEEEVEKFAKNHLRQIKKLNFDNENVGWYTSQNCGRRLNFKDLNKQHQYQKNDSSFFCLVVDLSGSSLSLRAFRISDKAMAFLEGKDTSKDSFSVIDESMYYKELLQEYDVSFSLSPLDQVITTEILSSFNLIADVFRLRNPSTFQGNVPIIADSIDNIEKSLKDFTSEKHKIRNNAVQREKWLQERRQTNIKREAKLLPPLPEDEVDTVLPVPNPSNKLEFMSNLYQFNANSSALHEELDEEITKMEALVNLGAEK</sequence>
<dbReference type="InterPro" id="IPR045810">
    <property type="entry name" value="eIF3h_C"/>
</dbReference>
<gene>
    <name evidence="3" type="ORF">M9Y10_022901</name>
</gene>
<dbReference type="Pfam" id="PF01398">
    <property type="entry name" value="JAB"/>
    <property type="match status" value="1"/>
</dbReference>
<feature type="domain" description="eIF3h C-terminal" evidence="2">
    <location>
        <begin position="127"/>
        <end position="290"/>
    </location>
</feature>
<evidence type="ECO:0000313" key="4">
    <source>
        <dbReference type="Proteomes" id="UP001470230"/>
    </source>
</evidence>
<accession>A0ABR2KVJ2</accession>
<dbReference type="EMBL" id="JAPFFF010000003">
    <property type="protein sequence ID" value="KAK8894467.1"/>
    <property type="molecule type" value="Genomic_DNA"/>
</dbReference>
<name>A0ABR2KVJ2_9EUKA</name>
<dbReference type="GO" id="GO:0003743">
    <property type="term" value="F:translation initiation factor activity"/>
    <property type="evidence" value="ECO:0007669"/>
    <property type="project" value="UniProtKB-KW"/>
</dbReference>
<dbReference type="Pfam" id="PF19445">
    <property type="entry name" value="eIF3h_C"/>
    <property type="match status" value="1"/>
</dbReference>
<proteinExistence type="predicted"/>
<organism evidence="3 4">
    <name type="scientific">Tritrichomonas musculus</name>
    <dbReference type="NCBI Taxonomy" id="1915356"/>
    <lineage>
        <taxon>Eukaryota</taxon>
        <taxon>Metamonada</taxon>
        <taxon>Parabasalia</taxon>
        <taxon>Tritrichomonadida</taxon>
        <taxon>Tritrichomonadidae</taxon>
        <taxon>Tritrichomonas</taxon>
    </lineage>
</organism>
<evidence type="ECO:0000259" key="2">
    <source>
        <dbReference type="Pfam" id="PF19445"/>
    </source>
</evidence>
<evidence type="ECO:0000313" key="3">
    <source>
        <dbReference type="EMBL" id="KAK8894467.1"/>
    </source>
</evidence>
<keyword evidence="4" id="KW-1185">Reference proteome</keyword>
<dbReference type="InterPro" id="IPR050242">
    <property type="entry name" value="JAMM_MPN+_peptidase_M67A"/>
</dbReference>
<keyword evidence="3" id="KW-0648">Protein biosynthesis</keyword>
<reference evidence="3 4" key="1">
    <citation type="submission" date="2024-04" db="EMBL/GenBank/DDBJ databases">
        <title>Tritrichomonas musculus Genome.</title>
        <authorList>
            <person name="Alves-Ferreira E."/>
            <person name="Grigg M."/>
            <person name="Lorenzi H."/>
            <person name="Galac M."/>
        </authorList>
    </citation>
    <scope>NUCLEOTIDE SEQUENCE [LARGE SCALE GENOMIC DNA]</scope>
    <source>
        <strain evidence="3 4">EAF2021</strain>
    </source>
</reference>
<dbReference type="PANTHER" id="PTHR10410">
    <property type="entry name" value="EUKARYOTIC TRANSLATION INITIATION FACTOR 3 -RELATED"/>
    <property type="match status" value="1"/>
</dbReference>
<feature type="domain" description="JAB1/MPN/MOV34 metalloenzyme" evidence="1">
    <location>
        <begin position="3"/>
        <end position="112"/>
    </location>
</feature>
<dbReference type="Gene3D" id="3.40.140.10">
    <property type="entry name" value="Cytidine Deaminase, domain 2"/>
    <property type="match status" value="1"/>
</dbReference>
<protein>
    <submittedName>
        <fullName evidence="3">Eukaryotic translation initiation factor 3 subunit H</fullName>
    </submittedName>
</protein>
<dbReference type="InterPro" id="IPR000555">
    <property type="entry name" value="JAMM/MPN+_dom"/>
</dbReference>
<comment type="caution">
    <text evidence="3">The sequence shown here is derived from an EMBL/GenBank/DDBJ whole genome shotgun (WGS) entry which is preliminary data.</text>
</comment>
<dbReference type="Proteomes" id="UP001470230">
    <property type="component" value="Unassembled WGS sequence"/>
</dbReference>
<evidence type="ECO:0000259" key="1">
    <source>
        <dbReference type="Pfam" id="PF01398"/>
    </source>
</evidence>